<keyword evidence="4" id="KW-1185">Reference proteome</keyword>
<dbReference type="AlphaFoldDB" id="A0A8J7FPH7"/>
<accession>A0A8J7FPH7</accession>
<evidence type="ECO:0000259" key="2">
    <source>
        <dbReference type="Pfam" id="PF13590"/>
    </source>
</evidence>
<dbReference type="InterPro" id="IPR025411">
    <property type="entry name" value="DUF4136"/>
</dbReference>
<name>A0A8J7FPH7_9NEIS</name>
<dbReference type="Gene3D" id="3.30.160.670">
    <property type="match status" value="1"/>
</dbReference>
<evidence type="ECO:0000313" key="3">
    <source>
        <dbReference type="EMBL" id="MBE9610741.1"/>
    </source>
</evidence>
<feature type="signal peptide" evidence="1">
    <location>
        <begin position="1"/>
        <end position="17"/>
    </location>
</feature>
<dbReference type="Pfam" id="PF13590">
    <property type="entry name" value="DUF4136"/>
    <property type="match status" value="1"/>
</dbReference>
<evidence type="ECO:0000313" key="4">
    <source>
        <dbReference type="Proteomes" id="UP000604481"/>
    </source>
</evidence>
<dbReference type="RefSeq" id="WP_194117286.1">
    <property type="nucleotide sequence ID" value="NZ_JADFUA010000012.1"/>
</dbReference>
<reference evidence="3 4" key="1">
    <citation type="submission" date="2020-10" db="EMBL/GenBank/DDBJ databases">
        <title>The genome sequence of Chitinilyticum litopenaei 4Y14.</title>
        <authorList>
            <person name="Liu Y."/>
        </authorList>
    </citation>
    <scope>NUCLEOTIDE SEQUENCE [LARGE SCALE GENOMIC DNA]</scope>
    <source>
        <strain evidence="3 4">4Y14</strain>
    </source>
</reference>
<protein>
    <submittedName>
        <fullName evidence="3">DUF4136 domain-containing protein</fullName>
    </submittedName>
</protein>
<evidence type="ECO:0000256" key="1">
    <source>
        <dbReference type="SAM" id="SignalP"/>
    </source>
</evidence>
<proteinExistence type="predicted"/>
<organism evidence="3 4">
    <name type="scientific">Chitinilyticum piscinae</name>
    <dbReference type="NCBI Taxonomy" id="2866724"/>
    <lineage>
        <taxon>Bacteria</taxon>
        <taxon>Pseudomonadati</taxon>
        <taxon>Pseudomonadota</taxon>
        <taxon>Betaproteobacteria</taxon>
        <taxon>Neisseriales</taxon>
        <taxon>Chitinibacteraceae</taxon>
        <taxon>Chitinilyticum</taxon>
    </lineage>
</organism>
<keyword evidence="1" id="KW-0732">Signal</keyword>
<feature type="chain" id="PRO_5035296562" evidence="1">
    <location>
        <begin position="18"/>
        <end position="209"/>
    </location>
</feature>
<feature type="domain" description="DUF4136" evidence="2">
    <location>
        <begin position="42"/>
        <end position="187"/>
    </location>
</feature>
<dbReference type="EMBL" id="JADFUA010000012">
    <property type="protein sequence ID" value="MBE9610741.1"/>
    <property type="molecule type" value="Genomic_DNA"/>
</dbReference>
<sequence>MKRILLCLLVLLCSACAAPNFVAQVSSRSTLPASSPVAGKRFIIETPPGQEQSIARRDFAAQIARELKSRGMTQVGDSQFADWLLRFDWRVSGPVSTTTQYPVHSSIGIFGGGWSWGGIGMSFPIYSESTQTNWYARELTLDIYDPRALKSGQFAKLYEAKASNSSTSNAIEPAVPWLIRAVFQDFPQPGVIRREVRIPYDPATAASNP</sequence>
<gene>
    <name evidence="3" type="ORF">INR99_15485</name>
</gene>
<dbReference type="Proteomes" id="UP000604481">
    <property type="component" value="Unassembled WGS sequence"/>
</dbReference>
<comment type="caution">
    <text evidence="3">The sequence shown here is derived from an EMBL/GenBank/DDBJ whole genome shotgun (WGS) entry which is preliminary data.</text>
</comment>